<feature type="compositionally biased region" description="Polar residues" evidence="1">
    <location>
        <begin position="16"/>
        <end position="26"/>
    </location>
</feature>
<feature type="region of interest" description="Disordered" evidence="1">
    <location>
        <begin position="91"/>
        <end position="127"/>
    </location>
</feature>
<accession>A0A9Q1INI8</accession>
<feature type="region of interest" description="Disordered" evidence="1">
    <location>
        <begin position="1"/>
        <end position="28"/>
    </location>
</feature>
<evidence type="ECO:0000313" key="2">
    <source>
        <dbReference type="EMBL" id="KAJ8346151.1"/>
    </source>
</evidence>
<sequence length="127" mass="13980">MLSEGSCEGPHPAWPLNSSAGPSKTLRSPAVLLRANQVRLGHRGQAPMHSRVPFLLFISPHEHQGPSKLRPKQDTHSVLLLLLQRPHPCTRYTRSGPRKALQRDSGTKKGKVSSSLARTGLRCWQPG</sequence>
<name>A0A9Q1INI8_SYNKA</name>
<reference evidence="2" key="1">
    <citation type="journal article" date="2023" name="Science">
        <title>Genome structures resolve the early diversification of teleost fishes.</title>
        <authorList>
            <person name="Parey E."/>
            <person name="Louis A."/>
            <person name="Montfort J."/>
            <person name="Bouchez O."/>
            <person name="Roques C."/>
            <person name="Iampietro C."/>
            <person name="Lluch J."/>
            <person name="Castinel A."/>
            <person name="Donnadieu C."/>
            <person name="Desvignes T."/>
            <person name="Floi Bucao C."/>
            <person name="Jouanno E."/>
            <person name="Wen M."/>
            <person name="Mejri S."/>
            <person name="Dirks R."/>
            <person name="Jansen H."/>
            <person name="Henkel C."/>
            <person name="Chen W.J."/>
            <person name="Zahm M."/>
            <person name="Cabau C."/>
            <person name="Klopp C."/>
            <person name="Thompson A.W."/>
            <person name="Robinson-Rechavi M."/>
            <person name="Braasch I."/>
            <person name="Lecointre G."/>
            <person name="Bobe J."/>
            <person name="Postlethwait J.H."/>
            <person name="Berthelot C."/>
            <person name="Roest Crollius H."/>
            <person name="Guiguen Y."/>
        </authorList>
    </citation>
    <scope>NUCLEOTIDE SEQUENCE</scope>
    <source>
        <strain evidence="2">WJC10195</strain>
    </source>
</reference>
<evidence type="ECO:0000256" key="1">
    <source>
        <dbReference type="SAM" id="MobiDB-lite"/>
    </source>
</evidence>
<evidence type="ECO:0000313" key="3">
    <source>
        <dbReference type="Proteomes" id="UP001152622"/>
    </source>
</evidence>
<dbReference type="EMBL" id="JAINUF010000012">
    <property type="protein sequence ID" value="KAJ8346151.1"/>
    <property type="molecule type" value="Genomic_DNA"/>
</dbReference>
<gene>
    <name evidence="2" type="ORF">SKAU_G00303440</name>
</gene>
<proteinExistence type="predicted"/>
<dbReference type="Proteomes" id="UP001152622">
    <property type="component" value="Chromosome 12"/>
</dbReference>
<organism evidence="2 3">
    <name type="scientific">Synaphobranchus kaupii</name>
    <name type="common">Kaup's arrowtooth eel</name>
    <dbReference type="NCBI Taxonomy" id="118154"/>
    <lineage>
        <taxon>Eukaryota</taxon>
        <taxon>Metazoa</taxon>
        <taxon>Chordata</taxon>
        <taxon>Craniata</taxon>
        <taxon>Vertebrata</taxon>
        <taxon>Euteleostomi</taxon>
        <taxon>Actinopterygii</taxon>
        <taxon>Neopterygii</taxon>
        <taxon>Teleostei</taxon>
        <taxon>Anguilliformes</taxon>
        <taxon>Synaphobranchidae</taxon>
        <taxon>Synaphobranchus</taxon>
    </lineage>
</organism>
<keyword evidence="3" id="KW-1185">Reference proteome</keyword>
<protein>
    <submittedName>
        <fullName evidence="2">Uncharacterized protein</fullName>
    </submittedName>
</protein>
<comment type="caution">
    <text evidence="2">The sequence shown here is derived from an EMBL/GenBank/DDBJ whole genome shotgun (WGS) entry which is preliminary data.</text>
</comment>
<dbReference type="AlphaFoldDB" id="A0A9Q1INI8"/>